<feature type="compositionally biased region" description="Basic and acidic residues" evidence="2">
    <location>
        <begin position="1"/>
        <end position="14"/>
    </location>
</feature>
<dbReference type="NCBIfam" id="TIGR00350">
    <property type="entry name" value="lytR_cpsA_psr"/>
    <property type="match status" value="1"/>
</dbReference>
<protein>
    <submittedName>
        <fullName evidence="5">Transcriptional attenuator, LytR family</fullName>
    </submittedName>
</protein>
<reference evidence="6" key="1">
    <citation type="submission" date="2016-10" db="EMBL/GenBank/DDBJ databases">
        <authorList>
            <person name="Varghese N."/>
            <person name="Submissions S."/>
        </authorList>
    </citation>
    <scope>NUCLEOTIDE SEQUENCE [LARGE SCALE GENOMIC DNA]</scope>
    <source>
        <strain evidence="6">DSM 20524</strain>
    </source>
</reference>
<evidence type="ECO:0000256" key="2">
    <source>
        <dbReference type="SAM" id="MobiDB-lite"/>
    </source>
</evidence>
<dbReference type="PANTHER" id="PTHR33392">
    <property type="entry name" value="POLYISOPRENYL-TEICHOIC ACID--PEPTIDOGLYCAN TEICHOIC ACID TRANSFERASE TAGU"/>
    <property type="match status" value="1"/>
</dbReference>
<dbReference type="Gene3D" id="3.40.630.190">
    <property type="entry name" value="LCP protein"/>
    <property type="match status" value="1"/>
</dbReference>
<accession>A0A1H9TES7</accession>
<feature type="compositionally biased region" description="Basic and acidic residues" evidence="2">
    <location>
        <begin position="74"/>
        <end position="93"/>
    </location>
</feature>
<feature type="region of interest" description="Disordered" evidence="2">
    <location>
        <begin position="1"/>
        <end position="118"/>
    </location>
</feature>
<dbReference type="AlphaFoldDB" id="A0A1H9TES7"/>
<comment type="similarity">
    <text evidence="1">Belongs to the LytR/CpsA/Psr (LCP) family.</text>
</comment>
<keyword evidence="6" id="KW-1185">Reference proteome</keyword>
<gene>
    <name evidence="5" type="ORF">SAMN05661109_01432</name>
</gene>
<sequence length="414" mass="45564">MSRDFRSSDARDNDNYVLGRDGQPLVDRYGRPVRRRPRPQEPRQQEPRQQQLPPERPRQQLPPERPRQQPRQEYAPRHAPYEPRRHASTHHDVPLQVSERPSRSSSRVPRRRRRRPRRGCFSGCSSLLAIVLVLAVVVGLWADARLTRVDAFPDQPVGNTSGTNWLLVGSDSRQGLSEEDIARLGTGGEVGPSRTDTIMVLHIPTVGEATLVSIPRDSLVTIPGYGEDKINAAFAYGGPKLLSTTVEQETGLRIDHYMEIGMGGLAGIVDAIGGVEICVEEPIFDPLAALDVQPGCQNLDGATALGYVRTRATAQGDIDRVARQRQFFGALVGKLTSPVTFLNPIRMTSLLFSGTGMLIVGEGDHLWHLGRMALAMAGGVRAETVPVGGFMDTSVGNVVLWDEYAAEELFNSMR</sequence>
<feature type="transmembrane region" description="Helical" evidence="3">
    <location>
        <begin position="120"/>
        <end position="142"/>
    </location>
</feature>
<dbReference type="STRING" id="1121357.SAMN05661109_01432"/>
<keyword evidence="3" id="KW-1133">Transmembrane helix</keyword>
<name>A0A1H9TES7_9CORY</name>
<proteinExistence type="inferred from homology"/>
<evidence type="ECO:0000313" key="5">
    <source>
        <dbReference type="EMBL" id="SER95339.1"/>
    </source>
</evidence>
<evidence type="ECO:0000259" key="4">
    <source>
        <dbReference type="Pfam" id="PF03816"/>
    </source>
</evidence>
<dbReference type="RefSeq" id="WP_092258297.1">
    <property type="nucleotide sequence ID" value="NZ_CP047199.1"/>
</dbReference>
<keyword evidence="3" id="KW-0472">Membrane</keyword>
<feature type="domain" description="Cell envelope-related transcriptional attenuator" evidence="4">
    <location>
        <begin position="194"/>
        <end position="336"/>
    </location>
</feature>
<dbReference type="PANTHER" id="PTHR33392:SF6">
    <property type="entry name" value="POLYISOPRENYL-TEICHOIC ACID--PEPTIDOGLYCAN TEICHOIC ACID TRANSFERASE TAGU"/>
    <property type="match status" value="1"/>
</dbReference>
<dbReference type="EMBL" id="FOGQ01000005">
    <property type="protein sequence ID" value="SER95339.1"/>
    <property type="molecule type" value="Genomic_DNA"/>
</dbReference>
<organism evidence="5 6">
    <name type="scientific">Corynebacterium cystitidis DSM 20524</name>
    <dbReference type="NCBI Taxonomy" id="1121357"/>
    <lineage>
        <taxon>Bacteria</taxon>
        <taxon>Bacillati</taxon>
        <taxon>Actinomycetota</taxon>
        <taxon>Actinomycetes</taxon>
        <taxon>Mycobacteriales</taxon>
        <taxon>Corynebacteriaceae</taxon>
        <taxon>Corynebacterium</taxon>
    </lineage>
</organism>
<dbReference type="Pfam" id="PF03816">
    <property type="entry name" value="LytR_cpsA_psr"/>
    <property type="match status" value="1"/>
</dbReference>
<evidence type="ECO:0000256" key="3">
    <source>
        <dbReference type="SAM" id="Phobius"/>
    </source>
</evidence>
<evidence type="ECO:0000313" key="6">
    <source>
        <dbReference type="Proteomes" id="UP000198929"/>
    </source>
</evidence>
<feature type="compositionally biased region" description="Basic residues" evidence="2">
    <location>
        <begin position="108"/>
        <end position="118"/>
    </location>
</feature>
<dbReference type="Proteomes" id="UP000198929">
    <property type="component" value="Unassembled WGS sequence"/>
</dbReference>
<dbReference type="InterPro" id="IPR050922">
    <property type="entry name" value="LytR/CpsA/Psr_CW_biosynth"/>
</dbReference>
<dbReference type="InterPro" id="IPR004474">
    <property type="entry name" value="LytR_CpsA_psr"/>
</dbReference>
<keyword evidence="3" id="KW-0812">Transmembrane</keyword>
<evidence type="ECO:0000256" key="1">
    <source>
        <dbReference type="ARBA" id="ARBA00006068"/>
    </source>
</evidence>